<protein>
    <recommendedName>
        <fullName evidence="18">Polycystin cation channel PKD1/PKD2 domain-containing protein</fullName>
    </recommendedName>
</protein>
<dbReference type="OrthoDB" id="263481at2759"/>
<feature type="transmembrane region" description="Helical" evidence="13">
    <location>
        <begin position="511"/>
        <end position="532"/>
    </location>
</feature>
<feature type="domain" description="Polycystin cation channel PKD1/PKD2" evidence="14">
    <location>
        <begin position="957"/>
        <end position="1093"/>
    </location>
</feature>
<dbReference type="InterPro" id="IPR039031">
    <property type="entry name" value="Mucolipin"/>
</dbReference>
<sequence length="1144" mass="132878">MICCYYIDACRFFNGQGLLFFSEMENPEVAVSSCSAHDDENLCSYKRHSSVSQEELLEDQLRRKLKFFFMNPCEKFWARGRKPWKLGIQLLKIVMVTVQLVVFGLSNQMVVAFKEENTIAFKHLFLKGYMDRMDDTYAVYTQTDVYDQIFFAINQYLQLPNISVGNHAYEKRGEEETPLAVCQQFYKRGIICPGNDTFDIDPEIVTDCLYIEPTTSLDNATMGKHNLNFTLDFPRADLKLCCRLVAVQLMFNLKAINLQTVRHHELPDCYDFTLRIVFDNKAHSGRIKISLDNDIAIRECKDWHVSGSIQKNTHYMMIFDAFVILTCLASLILCTRSVIKGIWLQREFVSFFLYYYKKEVSFSDQMEFVNGWYILIIVSDVLTIVGSTLKMEIQAKSLTSYDVCSILLGISTMLVWLGVIRYLGFFQKYNLLILTLRAALPNVMRFCCCAAMIYLGYCFCGWIVLGPYHVKFRTLNMVSECLFSLINGDDMFATFAKMQQKSYLVWLFSRIYLYSFISLFIYMVLSLFIALITDTYETVKHYQQDGFPETELKRFISQCKDSPNSGRYRLEEESSASLFCCCNAGSSKSNVLCDLQFELKYLCTSERNMKTLSDLDLKETALKEDLKFYFMNPCEKYRARRQIPWKLALQILKILMVTTQLVFFGLSNQLVVSFKEENTVAFKHLFLKGYSGNDEDDYSCSIYTQQDAYDSIFYVINQYRHLKNISLGTLGYEHEESGLKICKQQYKKGTMLPSNDTLNIDVSIETECILLKAKELTSKKAERKLNSSFFNLEFYRLIQVEISFKLKGIALQTIHARELPDCYAFQNTITFNNRAHSGKIKVYFDSDTDIQECKDWHIFNSVLQKNTQYTLVFDGFVILSCLASLILCTRSIVLAWRLQKRFVNFFLEKYKRRVCYADRLEFLNGWYVLVIISDVMTIIGSILKMEIKAKNLTSYDVCSILLGTSTLFVWVGVIRYLGYFQTYNVLILTMQASLPKVLRFCCCAGMIYLGYTFCGWIVLGPYHEKFEDLNTVAECLFSLVNGDDMFATFAQIQQKSSLVWMFSRLYLYSFISLFIYMILSLFIALITDSYDTIKKYQQSGFPATDLHEFLQDHSNAGYRKDRTSFPLICCCRRQQSDDNLILIN</sequence>
<feature type="domain" description="Mucolipin extracytosolic" evidence="15">
    <location>
        <begin position="671"/>
        <end position="854"/>
    </location>
</feature>
<dbReference type="GO" id="GO:0005886">
    <property type="term" value="C:plasma membrane"/>
    <property type="evidence" value="ECO:0007669"/>
    <property type="project" value="UniProtKB-SubCell"/>
</dbReference>
<evidence type="ECO:0000256" key="11">
    <source>
        <dbReference type="ARBA" id="ARBA00023303"/>
    </source>
</evidence>
<feature type="transmembrane region" description="Helical" evidence="13">
    <location>
        <begin position="647"/>
        <end position="666"/>
    </location>
</feature>
<keyword evidence="8" id="KW-0406">Ion transport</keyword>
<dbReference type="PANTHER" id="PTHR12127">
    <property type="entry name" value="MUCOLIPIN"/>
    <property type="match status" value="1"/>
</dbReference>
<evidence type="ECO:0000256" key="1">
    <source>
        <dbReference type="ARBA" id="ARBA00004337"/>
    </source>
</evidence>
<evidence type="ECO:0000256" key="5">
    <source>
        <dbReference type="ARBA" id="ARBA00022692"/>
    </source>
</evidence>
<dbReference type="PANTHER" id="PTHR12127:SF5">
    <property type="entry name" value="MUCOLIPIN-3"/>
    <property type="match status" value="1"/>
</dbReference>
<keyword evidence="5 13" id="KW-0812">Transmembrane</keyword>
<keyword evidence="9 13" id="KW-0472">Membrane</keyword>
<keyword evidence="17" id="KW-1185">Reference proteome</keyword>
<dbReference type="Gene3D" id="1.10.287.70">
    <property type="match status" value="2"/>
</dbReference>
<evidence type="ECO:0000259" key="15">
    <source>
        <dbReference type="Pfam" id="PF21381"/>
    </source>
</evidence>
<dbReference type="GO" id="GO:0072345">
    <property type="term" value="F:NAADP-sensitive calcium-release channel activity"/>
    <property type="evidence" value="ECO:0007669"/>
    <property type="project" value="TreeGrafter"/>
</dbReference>
<feature type="transmembrane region" description="Helical" evidence="13">
    <location>
        <begin position="997"/>
        <end position="1019"/>
    </location>
</feature>
<dbReference type="Proteomes" id="UP000276834">
    <property type="component" value="Unassembled WGS sequence"/>
</dbReference>
<evidence type="ECO:0000256" key="4">
    <source>
        <dbReference type="ARBA" id="ARBA00022475"/>
    </source>
</evidence>
<name>A0A3L8SQU6_CHLGU</name>
<feature type="transmembrane region" description="Helical" evidence="13">
    <location>
        <begin position="371"/>
        <end position="389"/>
    </location>
</feature>
<dbReference type="InterPro" id="IPR047317">
    <property type="entry name" value="MCOLN3_ELD"/>
</dbReference>
<evidence type="ECO:0000256" key="9">
    <source>
        <dbReference type="ARBA" id="ARBA00023136"/>
    </source>
</evidence>
<feature type="transmembrane region" description="Helical" evidence="13">
    <location>
        <begin position="926"/>
        <end position="943"/>
    </location>
</feature>
<dbReference type="Pfam" id="PF08016">
    <property type="entry name" value="PKD_channel"/>
    <property type="match status" value="2"/>
</dbReference>
<dbReference type="InterPro" id="IPR049134">
    <property type="entry name" value="MCLN_ECD"/>
</dbReference>
<feature type="domain" description="Polycystin cation channel PKD1/PKD2" evidence="14">
    <location>
        <begin position="402"/>
        <end position="539"/>
    </location>
</feature>
<keyword evidence="10" id="KW-1015">Disulfide bond</keyword>
<proteinExistence type="predicted"/>
<evidence type="ECO:0000256" key="8">
    <source>
        <dbReference type="ARBA" id="ARBA00023065"/>
    </source>
</evidence>
<evidence type="ECO:0000256" key="2">
    <source>
        <dbReference type="ARBA" id="ARBA00004651"/>
    </source>
</evidence>
<feature type="transmembrane region" description="Helical" evidence="13">
    <location>
        <begin position="871"/>
        <end position="896"/>
    </location>
</feature>
<evidence type="ECO:0000256" key="3">
    <source>
        <dbReference type="ARBA" id="ARBA00022448"/>
    </source>
</evidence>
<keyword evidence="4" id="KW-1003">Cell membrane</keyword>
<evidence type="ECO:0000256" key="7">
    <source>
        <dbReference type="ARBA" id="ARBA00022989"/>
    </source>
</evidence>
<feature type="transmembrane region" description="Helical" evidence="13">
    <location>
        <begin position="318"/>
        <end position="339"/>
    </location>
</feature>
<reference evidence="16 17" key="1">
    <citation type="journal article" date="2018" name="Proc. R. Soc. B">
        <title>A non-coding region near Follistatin controls head colour polymorphism in the Gouldian finch.</title>
        <authorList>
            <person name="Toomey M.B."/>
            <person name="Marques C.I."/>
            <person name="Andrade P."/>
            <person name="Araujo P.M."/>
            <person name="Sabatino S."/>
            <person name="Gazda M.A."/>
            <person name="Afonso S."/>
            <person name="Lopes R.J."/>
            <person name="Corbo J.C."/>
            <person name="Carneiro M."/>
        </authorList>
    </citation>
    <scope>NUCLEOTIDE SEQUENCE [LARGE SCALE GENOMIC DNA]</scope>
    <source>
        <strain evidence="16">Red01</strain>
        <tissue evidence="16">Muscle</tissue>
    </source>
</reference>
<comment type="catalytic activity">
    <reaction evidence="12">
        <text>Ca(2+)(in) = Ca(2+)(out)</text>
        <dbReference type="Rhea" id="RHEA:29671"/>
        <dbReference type="ChEBI" id="CHEBI:29108"/>
    </reaction>
</comment>
<dbReference type="GO" id="GO:0005765">
    <property type="term" value="C:lysosomal membrane"/>
    <property type="evidence" value="ECO:0007669"/>
    <property type="project" value="TreeGrafter"/>
</dbReference>
<dbReference type="InterPro" id="IPR013122">
    <property type="entry name" value="PKD1_2_channel"/>
</dbReference>
<evidence type="ECO:0000313" key="17">
    <source>
        <dbReference type="Proteomes" id="UP000276834"/>
    </source>
</evidence>
<evidence type="ECO:0000256" key="10">
    <source>
        <dbReference type="ARBA" id="ARBA00023157"/>
    </source>
</evidence>
<evidence type="ECO:0000313" key="16">
    <source>
        <dbReference type="EMBL" id="RLW05738.1"/>
    </source>
</evidence>
<comment type="caution">
    <text evidence="16">The sequence shown here is derived from an EMBL/GenBank/DDBJ whole genome shotgun (WGS) entry which is preliminary data.</text>
</comment>
<gene>
    <name evidence="16" type="ORF">DV515_00004884</name>
</gene>
<feature type="transmembrane region" description="Helical" evidence="13">
    <location>
        <begin position="401"/>
        <end position="423"/>
    </location>
</feature>
<evidence type="ECO:0000256" key="13">
    <source>
        <dbReference type="SAM" id="Phobius"/>
    </source>
</evidence>
<evidence type="ECO:0000256" key="6">
    <source>
        <dbReference type="ARBA" id="ARBA00022753"/>
    </source>
</evidence>
<feature type="transmembrane region" description="Helical" evidence="13">
    <location>
        <begin position="955"/>
        <end position="977"/>
    </location>
</feature>
<feature type="transmembrane region" description="Helical" evidence="13">
    <location>
        <begin position="1065"/>
        <end position="1086"/>
    </location>
</feature>
<organism evidence="16 17">
    <name type="scientific">Chloebia gouldiae</name>
    <name type="common">Gouldian finch</name>
    <name type="synonym">Erythrura gouldiae</name>
    <dbReference type="NCBI Taxonomy" id="44316"/>
    <lineage>
        <taxon>Eukaryota</taxon>
        <taxon>Metazoa</taxon>
        <taxon>Chordata</taxon>
        <taxon>Craniata</taxon>
        <taxon>Vertebrata</taxon>
        <taxon>Euteleostomi</taxon>
        <taxon>Archelosauria</taxon>
        <taxon>Archosauria</taxon>
        <taxon>Dinosauria</taxon>
        <taxon>Saurischia</taxon>
        <taxon>Theropoda</taxon>
        <taxon>Coelurosauria</taxon>
        <taxon>Aves</taxon>
        <taxon>Neognathae</taxon>
        <taxon>Neoaves</taxon>
        <taxon>Telluraves</taxon>
        <taxon>Australaves</taxon>
        <taxon>Passeriformes</taxon>
        <taxon>Passeroidea</taxon>
        <taxon>Passeridae</taxon>
        <taxon>Chloebia</taxon>
    </lineage>
</organism>
<dbReference type="FunFam" id="1.10.287.70:FF:000033">
    <property type="entry name" value="Mucolipin 1"/>
    <property type="match status" value="2"/>
</dbReference>
<keyword evidence="7 13" id="KW-1133">Transmembrane helix</keyword>
<keyword evidence="3" id="KW-0813">Transport</keyword>
<accession>A0A3L8SQU6</accession>
<evidence type="ECO:0008006" key="18">
    <source>
        <dbReference type="Google" id="ProtNLM"/>
    </source>
</evidence>
<dbReference type="GO" id="GO:0010008">
    <property type="term" value="C:endosome membrane"/>
    <property type="evidence" value="ECO:0007669"/>
    <property type="project" value="UniProtKB-SubCell"/>
</dbReference>
<comment type="subcellular location">
    <subcellularLocation>
        <location evidence="2">Cell membrane</location>
        <topology evidence="2">Multi-pass membrane protein</topology>
    </subcellularLocation>
    <subcellularLocation>
        <location evidence="1">Endosome membrane</location>
        <topology evidence="1">Multi-pass membrane protein</topology>
    </subcellularLocation>
</comment>
<feature type="transmembrane region" description="Helical" evidence="13">
    <location>
        <begin position="443"/>
        <end position="465"/>
    </location>
</feature>
<dbReference type="STRING" id="44316.ENSEGOP00005005042"/>
<feature type="domain" description="Mucolipin extracytosolic" evidence="15">
    <location>
        <begin position="110"/>
        <end position="301"/>
    </location>
</feature>
<dbReference type="CDD" id="cd21072">
    <property type="entry name" value="ELD_TRPML3"/>
    <property type="match status" value="1"/>
</dbReference>
<dbReference type="EMBL" id="QUSF01000010">
    <property type="protein sequence ID" value="RLW05738.1"/>
    <property type="molecule type" value="Genomic_DNA"/>
</dbReference>
<dbReference type="AlphaFoldDB" id="A0A3L8SQU6"/>
<keyword evidence="11" id="KW-0407">Ion channel</keyword>
<dbReference type="Pfam" id="PF21381">
    <property type="entry name" value="MCLN_ECD"/>
    <property type="match status" value="2"/>
</dbReference>
<keyword evidence="6" id="KW-0967">Endosome</keyword>
<evidence type="ECO:0000259" key="14">
    <source>
        <dbReference type="Pfam" id="PF08016"/>
    </source>
</evidence>
<evidence type="ECO:0000256" key="12">
    <source>
        <dbReference type="ARBA" id="ARBA00036634"/>
    </source>
</evidence>